<dbReference type="EMBL" id="JADIMU010000030">
    <property type="protein sequence ID" value="MBO8443084.1"/>
    <property type="molecule type" value="Genomic_DNA"/>
</dbReference>
<dbReference type="PROSITE" id="PS51704">
    <property type="entry name" value="GP_PDE"/>
    <property type="match status" value="1"/>
</dbReference>
<dbReference type="AlphaFoldDB" id="A0A9D9H9P0"/>
<evidence type="ECO:0000313" key="3">
    <source>
        <dbReference type="Proteomes" id="UP000823633"/>
    </source>
</evidence>
<sequence>MGQAKVFAHRGSSGQWPENTMLAFRKAMEEGADGIENDVHLSKDGEVMIIHDESLARTAGVDSMVWDLTRSELERISAGRTQQDRYGFTPIPSLDEYLTFMEDHRDKVTNIELKTAPVYYPGIEEKVLELVRRHGLEENVIYSSFNWLSVVKMKRMDPTCKVGLLFSGMRLYHLGSIMRQLDIDCYHPDFNDMDGGLVKALQSEGRQVNMWTVNETLDIRNAIEWGVDGIITNHPLRVLHEQGRV</sequence>
<comment type="caution">
    <text evidence="2">The sequence shown here is derived from an EMBL/GenBank/DDBJ whole genome shotgun (WGS) entry which is preliminary data.</text>
</comment>
<dbReference type="SUPFAM" id="SSF51695">
    <property type="entry name" value="PLC-like phosphodiesterases"/>
    <property type="match status" value="1"/>
</dbReference>
<dbReference type="PANTHER" id="PTHR46211:SF1">
    <property type="entry name" value="GLYCEROPHOSPHODIESTER PHOSPHODIESTERASE, CYTOPLASMIC"/>
    <property type="match status" value="1"/>
</dbReference>
<dbReference type="InterPro" id="IPR017946">
    <property type="entry name" value="PLC-like_Pdiesterase_TIM-brl"/>
</dbReference>
<evidence type="ECO:0000259" key="1">
    <source>
        <dbReference type="PROSITE" id="PS51704"/>
    </source>
</evidence>
<reference evidence="2" key="2">
    <citation type="journal article" date="2021" name="PeerJ">
        <title>Extensive microbial diversity within the chicken gut microbiome revealed by metagenomics and culture.</title>
        <authorList>
            <person name="Gilroy R."/>
            <person name="Ravi A."/>
            <person name="Getino M."/>
            <person name="Pursley I."/>
            <person name="Horton D.L."/>
            <person name="Alikhan N.F."/>
            <person name="Baker D."/>
            <person name="Gharbi K."/>
            <person name="Hall N."/>
            <person name="Watson M."/>
            <person name="Adriaenssens E.M."/>
            <person name="Foster-Nyarko E."/>
            <person name="Jarju S."/>
            <person name="Secka A."/>
            <person name="Antonio M."/>
            <person name="Oren A."/>
            <person name="Chaudhuri R.R."/>
            <person name="La Ragione R."/>
            <person name="Hildebrand F."/>
            <person name="Pallen M.J."/>
        </authorList>
    </citation>
    <scope>NUCLEOTIDE SEQUENCE</scope>
    <source>
        <strain evidence="2">11167</strain>
    </source>
</reference>
<dbReference type="Pfam" id="PF03009">
    <property type="entry name" value="GDPD"/>
    <property type="match status" value="1"/>
</dbReference>
<evidence type="ECO:0000313" key="2">
    <source>
        <dbReference type="EMBL" id="MBO8443084.1"/>
    </source>
</evidence>
<dbReference type="CDD" id="cd08563">
    <property type="entry name" value="GDPD_TtGDE_like"/>
    <property type="match status" value="1"/>
</dbReference>
<name>A0A9D9H9P0_9SPIR</name>
<dbReference type="GO" id="GO:0008081">
    <property type="term" value="F:phosphoric diester hydrolase activity"/>
    <property type="evidence" value="ECO:0007669"/>
    <property type="project" value="InterPro"/>
</dbReference>
<dbReference type="PANTHER" id="PTHR46211">
    <property type="entry name" value="GLYCEROPHOSPHORYL DIESTER PHOSPHODIESTERASE"/>
    <property type="match status" value="1"/>
</dbReference>
<proteinExistence type="predicted"/>
<accession>A0A9D9H9P0</accession>
<protein>
    <submittedName>
        <fullName evidence="2">Glycerophosphodiester phosphodiesterase</fullName>
    </submittedName>
</protein>
<dbReference type="Gene3D" id="3.20.20.190">
    <property type="entry name" value="Phosphatidylinositol (PI) phosphodiesterase"/>
    <property type="match status" value="1"/>
</dbReference>
<gene>
    <name evidence="2" type="ORF">IAC42_04920</name>
</gene>
<dbReference type="Proteomes" id="UP000823633">
    <property type="component" value="Unassembled WGS sequence"/>
</dbReference>
<organism evidence="2 3">
    <name type="scientific">Candidatus Aphodenecus pullistercoris</name>
    <dbReference type="NCBI Taxonomy" id="2840669"/>
    <lineage>
        <taxon>Bacteria</taxon>
        <taxon>Pseudomonadati</taxon>
        <taxon>Spirochaetota</taxon>
        <taxon>Spirochaetia</taxon>
        <taxon>Spirochaetales</taxon>
        <taxon>Candidatus Aphodenecus</taxon>
    </lineage>
</organism>
<reference evidence="2" key="1">
    <citation type="submission" date="2020-10" db="EMBL/GenBank/DDBJ databases">
        <authorList>
            <person name="Gilroy R."/>
        </authorList>
    </citation>
    <scope>NUCLEOTIDE SEQUENCE</scope>
    <source>
        <strain evidence="2">11167</strain>
    </source>
</reference>
<dbReference type="GO" id="GO:0006629">
    <property type="term" value="P:lipid metabolic process"/>
    <property type="evidence" value="ECO:0007669"/>
    <property type="project" value="InterPro"/>
</dbReference>
<dbReference type="InterPro" id="IPR030395">
    <property type="entry name" value="GP_PDE_dom"/>
</dbReference>
<feature type="domain" description="GP-PDE" evidence="1">
    <location>
        <begin position="4"/>
        <end position="242"/>
    </location>
</feature>